<organism evidence="5 6">
    <name type="scientific">Ophiophagus hannah</name>
    <name type="common">King cobra</name>
    <name type="synonym">Naja hannah</name>
    <dbReference type="NCBI Taxonomy" id="8665"/>
    <lineage>
        <taxon>Eukaryota</taxon>
        <taxon>Metazoa</taxon>
        <taxon>Chordata</taxon>
        <taxon>Craniata</taxon>
        <taxon>Vertebrata</taxon>
        <taxon>Euteleostomi</taxon>
        <taxon>Lepidosauria</taxon>
        <taxon>Squamata</taxon>
        <taxon>Bifurcata</taxon>
        <taxon>Unidentata</taxon>
        <taxon>Episquamata</taxon>
        <taxon>Toxicofera</taxon>
        <taxon>Serpentes</taxon>
        <taxon>Colubroidea</taxon>
        <taxon>Elapidae</taxon>
        <taxon>Elapinae</taxon>
        <taxon>Ophiophagus</taxon>
    </lineage>
</organism>
<dbReference type="GO" id="GO:0006082">
    <property type="term" value="P:organic acid metabolic process"/>
    <property type="evidence" value="ECO:0007669"/>
    <property type="project" value="TreeGrafter"/>
</dbReference>
<comment type="similarity">
    <text evidence="1">Belongs to the cytochrome P450 family.</text>
</comment>
<dbReference type="Gene3D" id="1.10.630.10">
    <property type="entry name" value="Cytochrome P450"/>
    <property type="match status" value="1"/>
</dbReference>
<evidence type="ECO:0000313" key="6">
    <source>
        <dbReference type="Proteomes" id="UP000018936"/>
    </source>
</evidence>
<evidence type="ECO:0000256" key="3">
    <source>
        <dbReference type="ARBA" id="ARBA00023004"/>
    </source>
</evidence>
<dbReference type="PANTHER" id="PTHR24300">
    <property type="entry name" value="CYTOCHROME P450 508A4-RELATED"/>
    <property type="match status" value="1"/>
</dbReference>
<dbReference type="GO" id="GO:0005506">
    <property type="term" value="F:iron ion binding"/>
    <property type="evidence" value="ECO:0007669"/>
    <property type="project" value="InterPro"/>
</dbReference>
<name>V8N3B7_OPHHA</name>
<dbReference type="PANTHER" id="PTHR24300:SF134">
    <property type="entry name" value="CYTOCHROME P450, FAMILY 2, SUBFAMILY AB, POLYPEPTIDE 2-RELATED"/>
    <property type="match status" value="1"/>
</dbReference>
<evidence type="ECO:0000313" key="5">
    <source>
        <dbReference type="EMBL" id="ETE56774.1"/>
    </source>
</evidence>
<evidence type="ECO:0000256" key="2">
    <source>
        <dbReference type="ARBA" id="ARBA00022723"/>
    </source>
</evidence>
<feature type="non-terminal residue" evidence="5">
    <location>
        <position position="262"/>
    </location>
</feature>
<dbReference type="GO" id="GO:0016712">
    <property type="term" value="F:oxidoreductase activity, acting on paired donors, with incorporation or reduction of molecular oxygen, reduced flavin or flavoprotein as one donor, and incorporation of one atom of oxygen"/>
    <property type="evidence" value="ECO:0007669"/>
    <property type="project" value="TreeGrafter"/>
</dbReference>
<sequence length="262" mass="29302">MPSGIILSNGHTWKQQRHIGITSLWKLGLGKKSIEHQIEDGAQTLVEVFRQTKGQPFDPSLLVLNAICNIMCALSFGHQFVHEDENFQKLTLALKIIMYGLFPQIMKYLPGLHKEALASRELFLSFAKQEIEKQKKSHSLHEPQDFIDHYLLQMEKGRALTGAIWIELEHWGECGEEVPCRRLESRPTVLEDGGEPAEYWLATFGDGGGGGEMVGVACGSGDSVGGAAVRQLDGRWWRSAEKAGSWRDQQKDGSCGAWQGWR</sequence>
<protein>
    <submittedName>
        <fullName evidence="5">Cytochrome protein</fullName>
    </submittedName>
</protein>
<feature type="region of interest" description="Disordered" evidence="4">
    <location>
        <begin position="243"/>
        <end position="262"/>
    </location>
</feature>
<dbReference type="EMBL" id="AZIM01012825">
    <property type="protein sequence ID" value="ETE56774.1"/>
    <property type="molecule type" value="Genomic_DNA"/>
</dbReference>
<dbReference type="AlphaFoldDB" id="V8N3B7"/>
<dbReference type="GO" id="GO:0020037">
    <property type="term" value="F:heme binding"/>
    <property type="evidence" value="ECO:0007669"/>
    <property type="project" value="InterPro"/>
</dbReference>
<keyword evidence="6" id="KW-1185">Reference proteome</keyword>
<dbReference type="GO" id="GO:0005737">
    <property type="term" value="C:cytoplasm"/>
    <property type="evidence" value="ECO:0007669"/>
    <property type="project" value="TreeGrafter"/>
</dbReference>
<dbReference type="GO" id="GO:0006805">
    <property type="term" value="P:xenobiotic metabolic process"/>
    <property type="evidence" value="ECO:0007669"/>
    <property type="project" value="TreeGrafter"/>
</dbReference>
<keyword evidence="2" id="KW-0479">Metal-binding</keyword>
<dbReference type="OrthoDB" id="9049161at2759"/>
<proteinExistence type="inferred from homology"/>
<dbReference type="SUPFAM" id="SSF48264">
    <property type="entry name" value="Cytochrome P450"/>
    <property type="match status" value="1"/>
</dbReference>
<comment type="caution">
    <text evidence="5">The sequence shown here is derived from an EMBL/GenBank/DDBJ whole genome shotgun (WGS) entry which is preliminary data.</text>
</comment>
<evidence type="ECO:0000256" key="4">
    <source>
        <dbReference type="SAM" id="MobiDB-lite"/>
    </source>
</evidence>
<reference evidence="5 6" key="1">
    <citation type="journal article" date="2013" name="Proc. Natl. Acad. Sci. U.S.A.">
        <title>The king cobra genome reveals dynamic gene evolution and adaptation in the snake venom system.</title>
        <authorList>
            <person name="Vonk F.J."/>
            <person name="Casewell N.R."/>
            <person name="Henkel C.V."/>
            <person name="Heimberg A.M."/>
            <person name="Jansen H.J."/>
            <person name="McCleary R.J."/>
            <person name="Kerkkamp H.M."/>
            <person name="Vos R.A."/>
            <person name="Guerreiro I."/>
            <person name="Calvete J.J."/>
            <person name="Wuster W."/>
            <person name="Woods A.E."/>
            <person name="Logan J.M."/>
            <person name="Harrison R.A."/>
            <person name="Castoe T.A."/>
            <person name="de Koning A.P."/>
            <person name="Pollock D.D."/>
            <person name="Yandell M."/>
            <person name="Calderon D."/>
            <person name="Renjifo C."/>
            <person name="Currier R.B."/>
            <person name="Salgado D."/>
            <person name="Pla D."/>
            <person name="Sanz L."/>
            <person name="Hyder A.S."/>
            <person name="Ribeiro J.M."/>
            <person name="Arntzen J.W."/>
            <person name="van den Thillart G.E."/>
            <person name="Boetzer M."/>
            <person name="Pirovano W."/>
            <person name="Dirks R.P."/>
            <person name="Spaink H.P."/>
            <person name="Duboule D."/>
            <person name="McGlinn E."/>
            <person name="Kini R.M."/>
            <person name="Richardson M.K."/>
        </authorList>
    </citation>
    <scope>NUCLEOTIDE SEQUENCE</scope>
    <source>
        <tissue evidence="5">Blood</tissue>
    </source>
</reference>
<evidence type="ECO:0000256" key="1">
    <source>
        <dbReference type="ARBA" id="ARBA00010617"/>
    </source>
</evidence>
<dbReference type="InterPro" id="IPR001128">
    <property type="entry name" value="Cyt_P450"/>
</dbReference>
<keyword evidence="3" id="KW-0408">Iron</keyword>
<dbReference type="InterPro" id="IPR036396">
    <property type="entry name" value="Cyt_P450_sf"/>
</dbReference>
<gene>
    <name evidence="5" type="primary">Cyp2j5</name>
    <name evidence="5" type="ORF">L345_17514</name>
</gene>
<dbReference type="Pfam" id="PF00067">
    <property type="entry name" value="p450"/>
    <property type="match status" value="1"/>
</dbReference>
<dbReference type="Proteomes" id="UP000018936">
    <property type="component" value="Unassembled WGS sequence"/>
</dbReference>
<dbReference type="InterPro" id="IPR050182">
    <property type="entry name" value="Cytochrome_P450_fam2"/>
</dbReference>
<accession>V8N3B7</accession>